<evidence type="ECO:0000313" key="1">
    <source>
        <dbReference type="EMBL" id="GED06535.1"/>
    </source>
</evidence>
<proteinExistence type="predicted"/>
<comment type="caution">
    <text evidence="1">The sequence shown here is derived from an EMBL/GenBank/DDBJ whole genome shotgun (WGS) entry which is preliminary data.</text>
</comment>
<gene>
    <name evidence="1" type="ORF">AUR04nite_20670</name>
</gene>
<keyword evidence="2" id="KW-1185">Reference proteome</keyword>
<dbReference type="Proteomes" id="UP000316612">
    <property type="component" value="Unassembled WGS sequence"/>
</dbReference>
<dbReference type="EMBL" id="BJNY01000011">
    <property type="protein sequence ID" value="GED06535.1"/>
    <property type="molecule type" value="Genomic_DNA"/>
</dbReference>
<dbReference type="AlphaFoldDB" id="A0A4Y4DSE8"/>
<evidence type="ECO:0000313" key="2">
    <source>
        <dbReference type="Proteomes" id="UP000316612"/>
    </source>
</evidence>
<name>A0A4Y4DSE8_GLUUR</name>
<protein>
    <submittedName>
        <fullName evidence="1">Uncharacterized protein</fullName>
    </submittedName>
</protein>
<organism evidence="1 2">
    <name type="scientific">Glutamicibacter uratoxydans</name>
    <name type="common">Arthrobacter uratoxydans</name>
    <dbReference type="NCBI Taxonomy" id="43667"/>
    <lineage>
        <taxon>Bacteria</taxon>
        <taxon>Bacillati</taxon>
        <taxon>Actinomycetota</taxon>
        <taxon>Actinomycetes</taxon>
        <taxon>Micrococcales</taxon>
        <taxon>Micrococcaceae</taxon>
        <taxon>Glutamicibacter</taxon>
    </lineage>
</organism>
<accession>A0A4Y4DSE8</accession>
<sequence length="61" mass="6478">MGCCPDAGRLALAHLGVPLLALVHLEPVRQGLPLARQEPLRLALEQPVQLRQAWPPGVGPG</sequence>
<reference evidence="1 2" key="1">
    <citation type="submission" date="2019-06" db="EMBL/GenBank/DDBJ databases">
        <title>Whole genome shotgun sequence of Glutamicibacter uratoxydans NBRC 15515.</title>
        <authorList>
            <person name="Hosoyama A."/>
            <person name="Uohara A."/>
            <person name="Ohji S."/>
            <person name="Ichikawa N."/>
        </authorList>
    </citation>
    <scope>NUCLEOTIDE SEQUENCE [LARGE SCALE GENOMIC DNA]</scope>
    <source>
        <strain evidence="1 2">NBRC 15515</strain>
    </source>
</reference>